<dbReference type="AlphaFoldDB" id="A0A0B1RXU1"/>
<evidence type="ECO:0000256" key="1">
    <source>
        <dbReference type="SAM" id="MobiDB-lite"/>
    </source>
</evidence>
<accession>A0A0B1RXU1</accession>
<dbReference type="EMBL" id="KN612174">
    <property type="protein sequence ID" value="KHJ76017.1"/>
    <property type="molecule type" value="Genomic_DNA"/>
</dbReference>
<feature type="region of interest" description="Disordered" evidence="1">
    <location>
        <begin position="1"/>
        <end position="35"/>
    </location>
</feature>
<gene>
    <name evidence="2" type="ORF">OESDEN_24364</name>
</gene>
<feature type="compositionally biased region" description="Basic residues" evidence="1">
    <location>
        <begin position="1"/>
        <end position="10"/>
    </location>
</feature>
<protein>
    <submittedName>
        <fullName evidence="2">Uncharacterized protein</fullName>
    </submittedName>
</protein>
<dbReference type="Proteomes" id="UP000053660">
    <property type="component" value="Unassembled WGS sequence"/>
</dbReference>
<feature type="compositionally biased region" description="Polar residues" evidence="1">
    <location>
        <begin position="12"/>
        <end position="35"/>
    </location>
</feature>
<keyword evidence="3" id="KW-1185">Reference proteome</keyword>
<organism evidence="2 3">
    <name type="scientific">Oesophagostomum dentatum</name>
    <name type="common">Nodular worm</name>
    <dbReference type="NCBI Taxonomy" id="61180"/>
    <lineage>
        <taxon>Eukaryota</taxon>
        <taxon>Metazoa</taxon>
        <taxon>Ecdysozoa</taxon>
        <taxon>Nematoda</taxon>
        <taxon>Chromadorea</taxon>
        <taxon>Rhabditida</taxon>
        <taxon>Rhabditina</taxon>
        <taxon>Rhabditomorpha</taxon>
        <taxon>Strongyloidea</taxon>
        <taxon>Strongylidae</taxon>
        <taxon>Oesophagostomum</taxon>
    </lineage>
</organism>
<proteinExistence type="predicted"/>
<sequence length="35" mass="3860">MFSVSRKKPRISSPTMANSSSHTSLDLGSLFSFQQ</sequence>
<evidence type="ECO:0000313" key="2">
    <source>
        <dbReference type="EMBL" id="KHJ76017.1"/>
    </source>
</evidence>
<evidence type="ECO:0000313" key="3">
    <source>
        <dbReference type="Proteomes" id="UP000053660"/>
    </source>
</evidence>
<reference evidence="2 3" key="1">
    <citation type="submission" date="2014-03" db="EMBL/GenBank/DDBJ databases">
        <title>Draft genome of the hookworm Oesophagostomum dentatum.</title>
        <authorList>
            <person name="Mitreva M."/>
        </authorList>
    </citation>
    <scope>NUCLEOTIDE SEQUENCE [LARGE SCALE GENOMIC DNA]</scope>
    <source>
        <strain evidence="2 3">OD-Hann</strain>
    </source>
</reference>
<name>A0A0B1RXU1_OESDE</name>